<dbReference type="EMBL" id="LN679998">
    <property type="protein sequence ID" value="CEJ73845.1"/>
    <property type="molecule type" value="Genomic_DNA"/>
</dbReference>
<gene>
    <name evidence="1" type="ORF">ATCC9714_17331</name>
</gene>
<organism evidence="1 2">
    <name type="scientific">Paraclostridium sordellii</name>
    <name type="common">Clostridium sordellii</name>
    <dbReference type="NCBI Taxonomy" id="1505"/>
    <lineage>
        <taxon>Bacteria</taxon>
        <taxon>Bacillati</taxon>
        <taxon>Bacillota</taxon>
        <taxon>Clostridia</taxon>
        <taxon>Peptostreptococcales</taxon>
        <taxon>Peptostreptococcaceae</taxon>
        <taxon>Paraclostridium</taxon>
    </lineage>
</organism>
<name>A0ABM9RP95_PARSO</name>
<sequence length="47" mass="5529">MVYPDGKNMDVVEYNDVKLNILSSTIQHNGNVCKRQYTYSKYNKDKN</sequence>
<protein>
    <submittedName>
        <fullName evidence="1">Uncharacterized protein</fullName>
    </submittedName>
</protein>
<accession>A0ABM9RP95</accession>
<dbReference type="RefSeq" id="WP_021121138.1">
    <property type="nucleotide sequence ID" value="NZ_CDLK01000002.1"/>
</dbReference>
<proteinExistence type="predicted"/>
<evidence type="ECO:0000313" key="2">
    <source>
        <dbReference type="Proteomes" id="UP000032811"/>
    </source>
</evidence>
<reference evidence="1 2" key="1">
    <citation type="submission" date="2014-11" db="EMBL/GenBank/DDBJ databases">
        <authorList>
            <person name="Aslett M.A."/>
            <person name="De Silva N."/>
        </authorList>
    </citation>
    <scope>NUCLEOTIDE SEQUENCE [LARGE SCALE GENOMIC DNA]</scope>
    <source>
        <strain evidence="1 2">ATCC9714</strain>
    </source>
</reference>
<keyword evidence="2" id="KW-1185">Reference proteome</keyword>
<dbReference type="Proteomes" id="UP000032811">
    <property type="component" value="Chromosome 1"/>
</dbReference>
<dbReference type="GeneID" id="97537574"/>
<evidence type="ECO:0000313" key="1">
    <source>
        <dbReference type="EMBL" id="CEJ73845.1"/>
    </source>
</evidence>